<evidence type="ECO:0000313" key="2">
    <source>
        <dbReference type="EMBL" id="KAI1718836.1"/>
    </source>
</evidence>
<keyword evidence="1" id="KW-1133">Transmembrane helix</keyword>
<feature type="transmembrane region" description="Helical" evidence="1">
    <location>
        <begin position="89"/>
        <end position="113"/>
    </location>
</feature>
<evidence type="ECO:0000256" key="1">
    <source>
        <dbReference type="SAM" id="Phobius"/>
    </source>
</evidence>
<proteinExistence type="predicted"/>
<name>A0AAD4N8D2_9BILA</name>
<keyword evidence="1" id="KW-0812">Transmembrane</keyword>
<evidence type="ECO:0008006" key="4">
    <source>
        <dbReference type="Google" id="ProtNLM"/>
    </source>
</evidence>
<organism evidence="2 3">
    <name type="scientific">Ditylenchus destructor</name>
    <dbReference type="NCBI Taxonomy" id="166010"/>
    <lineage>
        <taxon>Eukaryota</taxon>
        <taxon>Metazoa</taxon>
        <taxon>Ecdysozoa</taxon>
        <taxon>Nematoda</taxon>
        <taxon>Chromadorea</taxon>
        <taxon>Rhabditida</taxon>
        <taxon>Tylenchina</taxon>
        <taxon>Tylenchomorpha</taxon>
        <taxon>Sphaerularioidea</taxon>
        <taxon>Anguinidae</taxon>
        <taxon>Anguininae</taxon>
        <taxon>Ditylenchus</taxon>
    </lineage>
</organism>
<comment type="caution">
    <text evidence="2">The sequence shown here is derived from an EMBL/GenBank/DDBJ whole genome shotgun (WGS) entry which is preliminary data.</text>
</comment>
<protein>
    <recommendedName>
        <fullName evidence="4">Chloride channel CLIC-like protein 1</fullName>
    </recommendedName>
</protein>
<dbReference type="AlphaFoldDB" id="A0AAD4N8D2"/>
<dbReference type="EMBL" id="JAKKPZ010000007">
    <property type="protein sequence ID" value="KAI1718836.1"/>
    <property type="molecule type" value="Genomic_DNA"/>
</dbReference>
<evidence type="ECO:0000313" key="3">
    <source>
        <dbReference type="Proteomes" id="UP001201812"/>
    </source>
</evidence>
<accession>A0AAD4N8D2</accession>
<sequence>MYHTLETQRKSMLNRGAPLSCHTHFIVSQWISSSCEEYYQTIEGKSLLWQLNVLAVVTQFLSDIASLVSHSLGHCVGGFIASFLEELPWVIQIFAILIVGISFLSLGFAIFGYKFTLAYGFLTITHDNSTKPAKCNCVDFKPKPVINKIVDQRSPHTKSTLSPAAGRINTNSHKSDSVDFKSKAHQTYDRNNLNTAIPLRDNDRFVFVDKIMQICGKIDELYQKSNKK</sequence>
<dbReference type="Proteomes" id="UP001201812">
    <property type="component" value="Unassembled WGS sequence"/>
</dbReference>
<feature type="transmembrane region" description="Helical" evidence="1">
    <location>
        <begin position="47"/>
        <end position="69"/>
    </location>
</feature>
<keyword evidence="3" id="KW-1185">Reference proteome</keyword>
<reference evidence="2" key="1">
    <citation type="submission" date="2022-01" db="EMBL/GenBank/DDBJ databases">
        <title>Genome Sequence Resource for Two Populations of Ditylenchus destructor, the Migratory Endoparasitic Phytonematode.</title>
        <authorList>
            <person name="Zhang H."/>
            <person name="Lin R."/>
            <person name="Xie B."/>
        </authorList>
    </citation>
    <scope>NUCLEOTIDE SEQUENCE</scope>
    <source>
        <strain evidence="2">BazhouSP</strain>
    </source>
</reference>
<keyword evidence="1" id="KW-0472">Membrane</keyword>
<gene>
    <name evidence="2" type="ORF">DdX_05947</name>
</gene>